<dbReference type="EMBL" id="LR134493">
    <property type="protein sequence ID" value="VEI70130.1"/>
    <property type="molecule type" value="Genomic_DNA"/>
</dbReference>
<name>A0A3S4WNT1_SERRU</name>
<dbReference type="GO" id="GO:0003677">
    <property type="term" value="F:DNA binding"/>
    <property type="evidence" value="ECO:0007669"/>
    <property type="project" value="UniProtKB-KW"/>
</dbReference>
<dbReference type="PANTHER" id="PTHR33204">
    <property type="entry name" value="TRANSCRIPTIONAL REGULATOR, MARR FAMILY"/>
    <property type="match status" value="1"/>
</dbReference>
<feature type="domain" description="HTH hxlR-type" evidence="4">
    <location>
        <begin position="15"/>
        <end position="114"/>
    </location>
</feature>
<reference evidence="5 6" key="1">
    <citation type="submission" date="2018-12" db="EMBL/GenBank/DDBJ databases">
        <authorList>
            <consortium name="Pathogen Informatics"/>
        </authorList>
    </citation>
    <scope>NUCLEOTIDE SEQUENCE [LARGE SCALE GENOMIC DNA]</scope>
    <source>
        <strain evidence="5 6">NCTC10036</strain>
    </source>
</reference>
<protein>
    <submittedName>
        <fullName evidence="5">HxlR-like helix-turn-helix</fullName>
    </submittedName>
</protein>
<keyword evidence="1" id="KW-0805">Transcription regulation</keyword>
<dbReference type="InterPro" id="IPR036388">
    <property type="entry name" value="WH-like_DNA-bd_sf"/>
</dbReference>
<sequence>MSKNIALTPVSPALCGLAQAAELLGDRWTLLILREVFYGVTRFEQMREHIGATKQTLTTRLAKMVEQDLLAKRSYQESGMRERYEYVLTDKSRSLGPVLAALMVWGHQHILHDEPHLQLTEKHSGQPVQPGFVTAEGKAVAQDDLILTPLRR</sequence>
<dbReference type="SUPFAM" id="SSF46785">
    <property type="entry name" value="Winged helix' DNA-binding domain"/>
    <property type="match status" value="1"/>
</dbReference>
<dbReference type="RefSeq" id="WP_126532515.1">
    <property type="nucleotide sequence ID" value="NZ_LR134493.1"/>
</dbReference>
<evidence type="ECO:0000256" key="1">
    <source>
        <dbReference type="ARBA" id="ARBA00023015"/>
    </source>
</evidence>
<keyword evidence="3" id="KW-0804">Transcription</keyword>
<dbReference type="PROSITE" id="PS51118">
    <property type="entry name" value="HTH_HXLR"/>
    <property type="match status" value="1"/>
</dbReference>
<evidence type="ECO:0000313" key="6">
    <source>
        <dbReference type="Proteomes" id="UP000281904"/>
    </source>
</evidence>
<evidence type="ECO:0000259" key="4">
    <source>
        <dbReference type="PROSITE" id="PS51118"/>
    </source>
</evidence>
<organism evidence="5 6">
    <name type="scientific">Serratia rubidaea</name>
    <name type="common">Serratia marinorubra</name>
    <dbReference type="NCBI Taxonomy" id="61652"/>
    <lineage>
        <taxon>Bacteria</taxon>
        <taxon>Pseudomonadati</taxon>
        <taxon>Pseudomonadota</taxon>
        <taxon>Gammaproteobacteria</taxon>
        <taxon>Enterobacterales</taxon>
        <taxon>Yersiniaceae</taxon>
        <taxon>Serratia</taxon>
    </lineage>
</organism>
<dbReference type="Gene3D" id="1.10.10.10">
    <property type="entry name" value="Winged helix-like DNA-binding domain superfamily/Winged helix DNA-binding domain"/>
    <property type="match status" value="1"/>
</dbReference>
<keyword evidence="2" id="KW-0238">DNA-binding</keyword>
<evidence type="ECO:0000313" key="5">
    <source>
        <dbReference type="EMBL" id="VEI70130.1"/>
    </source>
</evidence>
<dbReference type="AlphaFoldDB" id="A0A3S4WNT1"/>
<evidence type="ECO:0000256" key="3">
    <source>
        <dbReference type="ARBA" id="ARBA00023163"/>
    </source>
</evidence>
<accession>A0A3S4WNT1</accession>
<gene>
    <name evidence="5" type="ORF">NCTC10036_03896</name>
</gene>
<dbReference type="PANTHER" id="PTHR33204:SF18">
    <property type="entry name" value="TRANSCRIPTIONAL REGULATORY PROTEIN"/>
    <property type="match status" value="1"/>
</dbReference>
<dbReference type="Pfam" id="PF01638">
    <property type="entry name" value="HxlR"/>
    <property type="match status" value="1"/>
</dbReference>
<proteinExistence type="predicted"/>
<dbReference type="InterPro" id="IPR036390">
    <property type="entry name" value="WH_DNA-bd_sf"/>
</dbReference>
<dbReference type="InterPro" id="IPR002577">
    <property type="entry name" value="HTH_HxlR"/>
</dbReference>
<evidence type="ECO:0000256" key="2">
    <source>
        <dbReference type="ARBA" id="ARBA00023125"/>
    </source>
</evidence>
<dbReference type="Proteomes" id="UP000281904">
    <property type="component" value="Chromosome"/>
</dbReference>